<proteinExistence type="predicted"/>
<protein>
    <recommendedName>
        <fullName evidence="2">Reverse transcriptase Ty1/copia-type domain-containing protein</fullName>
    </recommendedName>
</protein>
<feature type="compositionally biased region" description="Low complexity" evidence="1">
    <location>
        <begin position="198"/>
        <end position="208"/>
    </location>
</feature>
<evidence type="ECO:0000256" key="1">
    <source>
        <dbReference type="SAM" id="MobiDB-lite"/>
    </source>
</evidence>
<feature type="domain" description="Reverse transcriptase Ty1/copia-type" evidence="2">
    <location>
        <begin position="462"/>
        <end position="611"/>
    </location>
</feature>
<organism evidence="3">
    <name type="scientific">Fagus sylvatica</name>
    <name type="common">Beechnut</name>
    <dbReference type="NCBI Taxonomy" id="28930"/>
    <lineage>
        <taxon>Eukaryota</taxon>
        <taxon>Viridiplantae</taxon>
        <taxon>Streptophyta</taxon>
        <taxon>Embryophyta</taxon>
        <taxon>Tracheophyta</taxon>
        <taxon>Spermatophyta</taxon>
        <taxon>Magnoliopsida</taxon>
        <taxon>eudicotyledons</taxon>
        <taxon>Gunneridae</taxon>
        <taxon>Pentapetalae</taxon>
        <taxon>rosids</taxon>
        <taxon>fabids</taxon>
        <taxon>Fagales</taxon>
        <taxon>Fagaceae</taxon>
        <taxon>Fagus</taxon>
    </lineage>
</organism>
<dbReference type="PANTHER" id="PTHR47481">
    <property type="match status" value="1"/>
</dbReference>
<feature type="region of interest" description="Disordered" evidence="1">
    <location>
        <begin position="147"/>
        <end position="166"/>
    </location>
</feature>
<dbReference type="EMBL" id="OIVN01002114">
    <property type="protein sequence ID" value="SPD00749.1"/>
    <property type="molecule type" value="Genomic_DNA"/>
</dbReference>
<dbReference type="Pfam" id="PF14223">
    <property type="entry name" value="Retrotran_gag_2"/>
    <property type="match status" value="1"/>
</dbReference>
<dbReference type="Pfam" id="PF07727">
    <property type="entry name" value="RVT_2"/>
    <property type="match status" value="1"/>
</dbReference>
<accession>A0A2N9GMW4</accession>
<evidence type="ECO:0000259" key="2">
    <source>
        <dbReference type="Pfam" id="PF07727"/>
    </source>
</evidence>
<dbReference type="InterPro" id="IPR013103">
    <property type="entry name" value="RVT_2"/>
</dbReference>
<sequence>MDLVDGSTQPPEMFLCDANGNLTSAKNNLYKPWKVRDQAIKTLINATLSSSALSLVMKQITARDVWKTLEHRYTSLSRTHVLSHKAKFDRVCKNNDIMTIYLDRVKEIHDKLSSVGVEIDDEELLHESKKNAKSIAHELQHMAMAATGFKGPPTTNTPLPLFSGSWNRGHGDHSPNYCGHGSGGSQSSRGGYTNQYNPQHGFPQGHQPPTKLAAIASTNMFQGIQSQISTQSPYPTKPTCWISDSGATDHFTPDITHMPSYQEYQGQDGVTVGNGETLLITHFGKLLYSDLSGRDLYPIHGAMLPSSSSVSSYFSVVRLPPQVWHNRLGHPHDRVLHHLLANNTHVQTTHSKSSIHKKKQVFVSTSIVPIDYLNTEPTTYTIASKYSQLRDAMSFEFDALQCQKTWSLVPADSSSHTIGCCWVFKPKRNADNSVSRYKARLVAKGNHQQAGLDFDETFSPVEHVYMQQPQGFVDPAYPSHVCLLHKSIYGLRQAPRAWFEKFSSHLISIGFTASLTDSSLFIYKSGSVVLYFLLYVDDIIVTGSAPMAITDLIANLATTFELKDLGPLKFFLGLQIEYRPIGFFMHQSKYALDLLARHNMSSCKPYSTPFVSSSKVLSHSPSLLPDLSSF</sequence>
<dbReference type="AlphaFoldDB" id="A0A2N9GMW4"/>
<reference evidence="3" key="1">
    <citation type="submission" date="2018-02" db="EMBL/GenBank/DDBJ databases">
        <authorList>
            <person name="Cohen D.B."/>
            <person name="Kent A.D."/>
        </authorList>
    </citation>
    <scope>NUCLEOTIDE SEQUENCE</scope>
</reference>
<feature type="region of interest" description="Disordered" evidence="1">
    <location>
        <begin position="173"/>
        <end position="208"/>
    </location>
</feature>
<gene>
    <name evidence="3" type="ORF">FSB_LOCUS28631</name>
</gene>
<evidence type="ECO:0000313" key="3">
    <source>
        <dbReference type="EMBL" id="SPD00749.1"/>
    </source>
</evidence>
<name>A0A2N9GMW4_FAGSY</name>
<dbReference type="PANTHER" id="PTHR47481:SF14">
    <property type="entry name" value="RETROTRANSPOSON COPIA-LIKE N-TERMINAL DOMAIN-CONTAINING PROTEIN"/>
    <property type="match status" value="1"/>
</dbReference>